<organism evidence="1 2">
    <name type="scientific">Pleurodeles waltl</name>
    <name type="common">Iberian ribbed newt</name>
    <dbReference type="NCBI Taxonomy" id="8319"/>
    <lineage>
        <taxon>Eukaryota</taxon>
        <taxon>Metazoa</taxon>
        <taxon>Chordata</taxon>
        <taxon>Craniata</taxon>
        <taxon>Vertebrata</taxon>
        <taxon>Euteleostomi</taxon>
        <taxon>Amphibia</taxon>
        <taxon>Batrachia</taxon>
        <taxon>Caudata</taxon>
        <taxon>Salamandroidea</taxon>
        <taxon>Salamandridae</taxon>
        <taxon>Pleurodelinae</taxon>
        <taxon>Pleurodeles</taxon>
    </lineage>
</organism>
<reference evidence="1" key="1">
    <citation type="journal article" date="2022" name="bioRxiv">
        <title>Sequencing and chromosome-scale assembly of the giantPleurodeles waltlgenome.</title>
        <authorList>
            <person name="Brown T."/>
            <person name="Elewa A."/>
            <person name="Iarovenko S."/>
            <person name="Subramanian E."/>
            <person name="Araus A.J."/>
            <person name="Petzold A."/>
            <person name="Susuki M."/>
            <person name="Suzuki K.-i.T."/>
            <person name="Hayashi T."/>
            <person name="Toyoda A."/>
            <person name="Oliveira C."/>
            <person name="Osipova E."/>
            <person name="Leigh N.D."/>
            <person name="Simon A."/>
            <person name="Yun M.H."/>
        </authorList>
    </citation>
    <scope>NUCLEOTIDE SEQUENCE</scope>
    <source>
        <strain evidence="1">20211129_DDA</strain>
        <tissue evidence="1">Liver</tissue>
    </source>
</reference>
<evidence type="ECO:0000313" key="1">
    <source>
        <dbReference type="EMBL" id="KAJ1193855.1"/>
    </source>
</evidence>
<dbReference type="EMBL" id="JANPWB010000004">
    <property type="protein sequence ID" value="KAJ1193855.1"/>
    <property type="molecule type" value="Genomic_DNA"/>
</dbReference>
<keyword evidence="2" id="KW-1185">Reference proteome</keyword>
<dbReference type="Proteomes" id="UP001066276">
    <property type="component" value="Chromosome 2_2"/>
</dbReference>
<sequence length="70" mass="7882">MEDHGSPALFAAEENQEEVDIWMRFMAMGQAKGLEWAKVMVAAQGVQQPLETPARRTQTRCSLWTQDSVS</sequence>
<evidence type="ECO:0008006" key="3">
    <source>
        <dbReference type="Google" id="ProtNLM"/>
    </source>
</evidence>
<evidence type="ECO:0000313" key="2">
    <source>
        <dbReference type="Proteomes" id="UP001066276"/>
    </source>
</evidence>
<proteinExistence type="predicted"/>
<dbReference type="AlphaFoldDB" id="A0AAV7UXM1"/>
<comment type="caution">
    <text evidence="1">The sequence shown here is derived from an EMBL/GenBank/DDBJ whole genome shotgun (WGS) entry which is preliminary data.</text>
</comment>
<accession>A0AAV7UXM1</accession>
<name>A0AAV7UXM1_PLEWA</name>
<gene>
    <name evidence="1" type="ORF">NDU88_003151</name>
</gene>
<protein>
    <recommendedName>
        <fullName evidence="3">PH domain-containing protein</fullName>
    </recommendedName>
</protein>